<gene>
    <name evidence="3" type="ORF">HNQ64_002754</name>
</gene>
<keyword evidence="4" id="KW-1185">Reference proteome</keyword>
<evidence type="ECO:0000313" key="4">
    <source>
        <dbReference type="Proteomes" id="UP000534294"/>
    </source>
</evidence>
<dbReference type="Proteomes" id="UP000534294">
    <property type="component" value="Unassembled WGS sequence"/>
</dbReference>
<dbReference type="Pfam" id="PF13439">
    <property type="entry name" value="Glyco_transf_4"/>
    <property type="match status" value="1"/>
</dbReference>
<feature type="domain" description="Glycosyl transferase family 1" evidence="1">
    <location>
        <begin position="200"/>
        <end position="365"/>
    </location>
</feature>
<feature type="domain" description="Glycosyltransferase subfamily 4-like N-terminal" evidence="2">
    <location>
        <begin position="74"/>
        <end position="191"/>
    </location>
</feature>
<evidence type="ECO:0000313" key="3">
    <source>
        <dbReference type="EMBL" id="MBB5038491.1"/>
    </source>
</evidence>
<dbReference type="PANTHER" id="PTHR45947:SF3">
    <property type="entry name" value="SULFOQUINOVOSYL TRANSFERASE SQD2"/>
    <property type="match status" value="1"/>
</dbReference>
<accession>A0A7W7YLL6</accession>
<reference evidence="3 4" key="1">
    <citation type="submission" date="2020-08" db="EMBL/GenBank/DDBJ databases">
        <title>Genomic Encyclopedia of Type Strains, Phase IV (KMG-IV): sequencing the most valuable type-strain genomes for metagenomic binning, comparative biology and taxonomic classification.</title>
        <authorList>
            <person name="Goeker M."/>
        </authorList>
    </citation>
    <scope>NUCLEOTIDE SEQUENCE [LARGE SCALE GENOMIC DNA]</scope>
    <source>
        <strain evidence="3 4">DSM 12251</strain>
    </source>
</reference>
<dbReference type="RefSeq" id="WP_184209375.1">
    <property type="nucleotide sequence ID" value="NZ_JACHIF010000005.1"/>
</dbReference>
<dbReference type="GO" id="GO:0016757">
    <property type="term" value="F:glycosyltransferase activity"/>
    <property type="evidence" value="ECO:0007669"/>
    <property type="project" value="InterPro"/>
</dbReference>
<dbReference type="PANTHER" id="PTHR45947">
    <property type="entry name" value="SULFOQUINOVOSYL TRANSFERASE SQD2"/>
    <property type="match status" value="1"/>
</dbReference>
<dbReference type="EMBL" id="JACHIF010000005">
    <property type="protein sequence ID" value="MBB5038491.1"/>
    <property type="molecule type" value="Genomic_DNA"/>
</dbReference>
<protein>
    <submittedName>
        <fullName evidence="3">Glycosyltransferase involved in cell wall biosynthesis</fullName>
    </submittedName>
</protein>
<proteinExistence type="predicted"/>
<name>A0A7W7YLL6_9BACT</name>
<dbReference type="Gene3D" id="3.40.50.2000">
    <property type="entry name" value="Glycogen Phosphorylase B"/>
    <property type="match status" value="2"/>
</dbReference>
<keyword evidence="3" id="KW-0808">Transferase</keyword>
<dbReference type="AlphaFoldDB" id="A0A7W7YLL6"/>
<dbReference type="InterPro" id="IPR050194">
    <property type="entry name" value="Glycosyltransferase_grp1"/>
</dbReference>
<sequence length="391" mass="43596">MRLLCLTNLFPDTLQPWRGLDNVTLLHALKAEQPEADIRVLCLRPGHGYWTGKACTLQPRCGDEPLHPSYHWAPYIPKFGGLNDRLYTLAVRRALRTLPQGWKPEALLVPWLFPDACGVHRVPEFEGIPLLAVAQGSDVHQYLDMPWRRRAIQALSQRAHIITRSEDLRQRLLRAQSPADQVSTVYNGVDVHTFRPGNRLEARRELGLPEKPEILLFVGNFLPVKGLDLLIQATAQLQKERPVHLVLIGSGPLEADLRGLCQTRGLEAVTFAGRKGPAEVAHYMHAANAVCLSSLNEGVPNVLLEAFASGRALVSTDVGGISEITAPSPGGGFLVKGREIADYTATLRRALENPPNETDLSHYARVRSWPHCAQTYWQRLFAMTKKVRNVR</sequence>
<dbReference type="InterPro" id="IPR028098">
    <property type="entry name" value="Glyco_trans_4-like_N"/>
</dbReference>
<organism evidence="3 4">
    <name type="scientific">Prosthecobacter dejongeii</name>
    <dbReference type="NCBI Taxonomy" id="48465"/>
    <lineage>
        <taxon>Bacteria</taxon>
        <taxon>Pseudomonadati</taxon>
        <taxon>Verrucomicrobiota</taxon>
        <taxon>Verrucomicrobiia</taxon>
        <taxon>Verrucomicrobiales</taxon>
        <taxon>Verrucomicrobiaceae</taxon>
        <taxon>Prosthecobacter</taxon>
    </lineage>
</organism>
<evidence type="ECO:0000259" key="1">
    <source>
        <dbReference type="Pfam" id="PF00534"/>
    </source>
</evidence>
<dbReference type="SUPFAM" id="SSF53756">
    <property type="entry name" value="UDP-Glycosyltransferase/glycogen phosphorylase"/>
    <property type="match status" value="1"/>
</dbReference>
<evidence type="ECO:0000259" key="2">
    <source>
        <dbReference type="Pfam" id="PF13439"/>
    </source>
</evidence>
<dbReference type="InterPro" id="IPR001296">
    <property type="entry name" value="Glyco_trans_1"/>
</dbReference>
<comment type="caution">
    <text evidence="3">The sequence shown here is derived from an EMBL/GenBank/DDBJ whole genome shotgun (WGS) entry which is preliminary data.</text>
</comment>
<dbReference type="Pfam" id="PF00534">
    <property type="entry name" value="Glycos_transf_1"/>
    <property type="match status" value="1"/>
</dbReference>